<feature type="transmembrane region" description="Helical" evidence="7">
    <location>
        <begin position="168"/>
        <end position="196"/>
    </location>
</feature>
<dbReference type="OrthoDB" id="9804439at2"/>
<evidence type="ECO:0000313" key="10">
    <source>
        <dbReference type="Proteomes" id="UP000516444"/>
    </source>
</evidence>
<reference evidence="9 10" key="1">
    <citation type="journal article" date="2014" name="Int. J. Syst. Evol. Microbiol.">
        <title>Complete genome sequence of Corynebacterium casei LMG S-19264T (=DSM 44701T), isolated from a smear-ripened cheese.</title>
        <authorList>
            <consortium name="US DOE Joint Genome Institute (JGI-PGF)"/>
            <person name="Walter F."/>
            <person name="Albersmeier A."/>
            <person name="Kalinowski J."/>
            <person name="Ruckert C."/>
        </authorList>
    </citation>
    <scope>NUCLEOTIDE SEQUENCE [LARGE SCALE GENOMIC DNA]</scope>
    <source>
        <strain evidence="9 10">JCM 4677</strain>
    </source>
</reference>
<evidence type="ECO:0000313" key="9">
    <source>
        <dbReference type="EMBL" id="BCL25395.1"/>
    </source>
</evidence>
<keyword evidence="10" id="KW-1185">Reference proteome</keyword>
<comment type="similarity">
    <text evidence="7">Belongs to the binding-protein-dependent transport system permease family.</text>
</comment>
<gene>
    <name evidence="9" type="ORF">GCM10017557_02540</name>
</gene>
<keyword evidence="2 7" id="KW-0813">Transport</keyword>
<dbReference type="CDD" id="cd06261">
    <property type="entry name" value="TM_PBP2"/>
    <property type="match status" value="1"/>
</dbReference>
<dbReference type="PANTHER" id="PTHR30193:SF41">
    <property type="entry name" value="DIACETYLCHITOBIOSE UPTAKE SYSTEM PERMEASE PROTEIN NGCF"/>
    <property type="match status" value="1"/>
</dbReference>
<dbReference type="PANTHER" id="PTHR30193">
    <property type="entry name" value="ABC TRANSPORTER PERMEASE PROTEIN"/>
    <property type="match status" value="1"/>
</dbReference>
<feature type="transmembrane region" description="Helical" evidence="7">
    <location>
        <begin position="121"/>
        <end position="142"/>
    </location>
</feature>
<dbReference type="InterPro" id="IPR000515">
    <property type="entry name" value="MetI-like"/>
</dbReference>
<feature type="domain" description="ABC transmembrane type-1" evidence="8">
    <location>
        <begin position="84"/>
        <end position="294"/>
    </location>
</feature>
<evidence type="ECO:0000256" key="6">
    <source>
        <dbReference type="ARBA" id="ARBA00023136"/>
    </source>
</evidence>
<evidence type="ECO:0000259" key="8">
    <source>
        <dbReference type="PROSITE" id="PS50928"/>
    </source>
</evidence>
<evidence type="ECO:0000256" key="5">
    <source>
        <dbReference type="ARBA" id="ARBA00022989"/>
    </source>
</evidence>
<keyword evidence="5 7" id="KW-1133">Transmembrane helix</keyword>
<dbReference type="InterPro" id="IPR035906">
    <property type="entry name" value="MetI-like_sf"/>
</dbReference>
<dbReference type="KEGG" id="sgm:GCM10017557_02540"/>
<evidence type="ECO:0000256" key="3">
    <source>
        <dbReference type="ARBA" id="ARBA00022475"/>
    </source>
</evidence>
<feature type="transmembrane region" description="Helical" evidence="7">
    <location>
        <begin position="83"/>
        <end position="109"/>
    </location>
</feature>
<organism evidence="9 10">
    <name type="scientific">Streptomyces aurantiacus</name>
    <dbReference type="NCBI Taxonomy" id="47760"/>
    <lineage>
        <taxon>Bacteria</taxon>
        <taxon>Bacillati</taxon>
        <taxon>Actinomycetota</taxon>
        <taxon>Actinomycetes</taxon>
        <taxon>Kitasatosporales</taxon>
        <taxon>Streptomycetaceae</taxon>
        <taxon>Streptomyces</taxon>
        <taxon>Streptomyces aurantiacus group</taxon>
    </lineage>
</organism>
<dbReference type="EMBL" id="AP023440">
    <property type="protein sequence ID" value="BCL25395.1"/>
    <property type="molecule type" value="Genomic_DNA"/>
</dbReference>
<feature type="transmembrane region" description="Helical" evidence="7">
    <location>
        <begin position="26"/>
        <end position="54"/>
    </location>
</feature>
<dbReference type="Gene3D" id="1.10.3720.10">
    <property type="entry name" value="MetI-like"/>
    <property type="match status" value="1"/>
</dbReference>
<feature type="transmembrane region" description="Helical" evidence="7">
    <location>
        <begin position="217"/>
        <end position="239"/>
    </location>
</feature>
<feature type="transmembrane region" description="Helical" evidence="7">
    <location>
        <begin position="273"/>
        <end position="297"/>
    </location>
</feature>
<sequence>MSVSARVARGAAGASRRAGRRRVEPVFYWFLLPTLLLFTALVLLPAVVGIFYSFTDYVGFGNWSFVGITNYRAVFSDPAVFDAYAFTIGFALVTVILAQAVALALALGLTSRIRFATALRSIFVIPMVISGIVIAYVFNYLFSNTLPSVAGSIGFGPLEESILGNPDLAWIAIVIVSAWQTIPGALLIYIAGLLSIPDELYEAAAIDGASPWRRFRSVTLPLIAGFILINTILGIKGYLNAYDIIVALTQGGPGTETRSVAMTIFTGYTGGDYAYQMANATVFFVLTVVVSLLQLLATRGRGLRL</sequence>
<keyword evidence="6 7" id="KW-0472">Membrane</keyword>
<accession>A0A7G1NWW8</accession>
<protein>
    <submittedName>
        <fullName evidence="9">Sugar ABC transporter permease</fullName>
    </submittedName>
</protein>
<dbReference type="Pfam" id="PF00528">
    <property type="entry name" value="BPD_transp_1"/>
    <property type="match status" value="1"/>
</dbReference>
<keyword evidence="3" id="KW-1003">Cell membrane</keyword>
<evidence type="ECO:0000256" key="2">
    <source>
        <dbReference type="ARBA" id="ARBA00022448"/>
    </source>
</evidence>
<dbReference type="InterPro" id="IPR051393">
    <property type="entry name" value="ABC_transporter_permease"/>
</dbReference>
<keyword evidence="4 7" id="KW-0812">Transmembrane</keyword>
<dbReference type="RefSeq" id="WP_055511545.1">
    <property type="nucleotide sequence ID" value="NZ_AP023440.1"/>
</dbReference>
<dbReference type="GO" id="GO:0005886">
    <property type="term" value="C:plasma membrane"/>
    <property type="evidence" value="ECO:0007669"/>
    <property type="project" value="UniProtKB-SubCell"/>
</dbReference>
<dbReference type="PROSITE" id="PS50928">
    <property type="entry name" value="ABC_TM1"/>
    <property type="match status" value="1"/>
</dbReference>
<dbReference type="GO" id="GO:0055085">
    <property type="term" value="P:transmembrane transport"/>
    <property type="evidence" value="ECO:0007669"/>
    <property type="project" value="InterPro"/>
</dbReference>
<evidence type="ECO:0000256" key="4">
    <source>
        <dbReference type="ARBA" id="ARBA00022692"/>
    </source>
</evidence>
<name>A0A7G1NWW8_9ACTN</name>
<evidence type="ECO:0000256" key="7">
    <source>
        <dbReference type="RuleBase" id="RU363032"/>
    </source>
</evidence>
<dbReference type="SUPFAM" id="SSF161098">
    <property type="entry name" value="MetI-like"/>
    <property type="match status" value="1"/>
</dbReference>
<comment type="subcellular location">
    <subcellularLocation>
        <location evidence="1 7">Cell membrane</location>
        <topology evidence="1 7">Multi-pass membrane protein</topology>
    </subcellularLocation>
</comment>
<proteinExistence type="inferred from homology"/>
<dbReference type="Proteomes" id="UP000516444">
    <property type="component" value="Chromosome"/>
</dbReference>
<dbReference type="AlphaFoldDB" id="A0A7G1NWW8"/>
<evidence type="ECO:0000256" key="1">
    <source>
        <dbReference type="ARBA" id="ARBA00004651"/>
    </source>
</evidence>